<dbReference type="GO" id="GO:0005840">
    <property type="term" value="C:ribosome"/>
    <property type="evidence" value="ECO:0007669"/>
    <property type="project" value="InterPro"/>
</dbReference>
<dbReference type="Gramene" id="scaffold_700001.1">
    <property type="protein sequence ID" value="scaffold_700001.1"/>
    <property type="gene ID" value="scaffold_700001.1"/>
</dbReference>
<keyword evidence="1" id="KW-0472">Membrane</keyword>
<dbReference type="GO" id="GO:0003735">
    <property type="term" value="F:structural constituent of ribosome"/>
    <property type="evidence" value="ECO:0007669"/>
    <property type="project" value="InterPro"/>
</dbReference>
<protein>
    <submittedName>
        <fullName evidence="2">Uncharacterized protein</fullName>
    </submittedName>
</protein>
<keyword evidence="1" id="KW-1133">Transmembrane helix</keyword>
<dbReference type="AlphaFoldDB" id="D7MEB7"/>
<evidence type="ECO:0000313" key="3">
    <source>
        <dbReference type="Proteomes" id="UP000008694"/>
    </source>
</evidence>
<sequence>MIGLKQKKAHLNEIQINGGDVAKKVVYAHSFFKSTPLMYFFTINVLLKVFVFVRKSRLVR</sequence>
<gene>
    <name evidence="2" type="ORF">ARALYDRAFT_912259</name>
</gene>
<dbReference type="EMBL" id="GL348719">
    <property type="protein sequence ID" value="EFH45090.1"/>
    <property type="molecule type" value="Genomic_DNA"/>
</dbReference>
<evidence type="ECO:0000256" key="1">
    <source>
        <dbReference type="SAM" id="Phobius"/>
    </source>
</evidence>
<dbReference type="Pfam" id="PF00297">
    <property type="entry name" value="Ribosomal_L3"/>
    <property type="match status" value="1"/>
</dbReference>
<dbReference type="Proteomes" id="UP000008694">
    <property type="component" value="Unassembled WGS sequence"/>
</dbReference>
<keyword evidence="3" id="KW-1185">Reference proteome</keyword>
<name>D7MEB7_ARALL</name>
<dbReference type="STRING" id="81972.D7MEB7"/>
<reference evidence="3" key="1">
    <citation type="journal article" date="2011" name="Nat. Genet.">
        <title>The Arabidopsis lyrata genome sequence and the basis of rapid genome size change.</title>
        <authorList>
            <person name="Hu T.T."/>
            <person name="Pattyn P."/>
            <person name="Bakker E.G."/>
            <person name="Cao J."/>
            <person name="Cheng J.-F."/>
            <person name="Clark R.M."/>
            <person name="Fahlgren N."/>
            <person name="Fawcett J.A."/>
            <person name="Grimwood J."/>
            <person name="Gundlach H."/>
            <person name="Haberer G."/>
            <person name="Hollister J.D."/>
            <person name="Ossowski S."/>
            <person name="Ottilar R.P."/>
            <person name="Salamov A.A."/>
            <person name="Schneeberger K."/>
            <person name="Spannagl M."/>
            <person name="Wang X."/>
            <person name="Yang L."/>
            <person name="Nasrallah M.E."/>
            <person name="Bergelson J."/>
            <person name="Carrington J.C."/>
            <person name="Gaut B.S."/>
            <person name="Schmutz J."/>
            <person name="Mayer K.F.X."/>
            <person name="Van de Peer Y."/>
            <person name="Grigoriev I.V."/>
            <person name="Nordborg M."/>
            <person name="Weigel D."/>
            <person name="Guo Y.-L."/>
        </authorList>
    </citation>
    <scope>NUCLEOTIDE SEQUENCE [LARGE SCALE GENOMIC DNA]</scope>
    <source>
        <strain evidence="3">cv. MN47</strain>
    </source>
</reference>
<keyword evidence="1" id="KW-0812">Transmembrane</keyword>
<feature type="transmembrane region" description="Helical" evidence="1">
    <location>
        <begin position="37"/>
        <end position="53"/>
    </location>
</feature>
<evidence type="ECO:0000313" key="2">
    <source>
        <dbReference type="EMBL" id="EFH45090.1"/>
    </source>
</evidence>
<dbReference type="GO" id="GO:0006412">
    <property type="term" value="P:translation"/>
    <property type="evidence" value="ECO:0007669"/>
    <property type="project" value="InterPro"/>
</dbReference>
<proteinExistence type="predicted"/>
<organism evidence="3">
    <name type="scientific">Arabidopsis lyrata subsp. lyrata</name>
    <name type="common">Lyre-leaved rock-cress</name>
    <dbReference type="NCBI Taxonomy" id="81972"/>
    <lineage>
        <taxon>Eukaryota</taxon>
        <taxon>Viridiplantae</taxon>
        <taxon>Streptophyta</taxon>
        <taxon>Embryophyta</taxon>
        <taxon>Tracheophyta</taxon>
        <taxon>Spermatophyta</taxon>
        <taxon>Magnoliopsida</taxon>
        <taxon>eudicotyledons</taxon>
        <taxon>Gunneridae</taxon>
        <taxon>Pentapetalae</taxon>
        <taxon>rosids</taxon>
        <taxon>malvids</taxon>
        <taxon>Brassicales</taxon>
        <taxon>Brassicaceae</taxon>
        <taxon>Camelineae</taxon>
        <taxon>Arabidopsis</taxon>
    </lineage>
</organism>
<accession>D7MEB7</accession>
<dbReference type="InterPro" id="IPR000597">
    <property type="entry name" value="Ribosomal_uL3"/>
</dbReference>
<dbReference type="Gene3D" id="3.30.1430.10">
    <property type="match status" value="1"/>
</dbReference>
<dbReference type="HOGENOM" id="CLU_2944838_0_0_1"/>